<reference evidence="2" key="1">
    <citation type="submission" date="2022-06" db="EMBL/GenBank/DDBJ databases">
        <title>Genome Sequence of Candolleomyces eurysporus.</title>
        <authorList>
            <person name="Buettner E."/>
        </authorList>
    </citation>
    <scope>NUCLEOTIDE SEQUENCE</scope>
    <source>
        <strain evidence="2">VTCC 930004</strain>
    </source>
</reference>
<evidence type="ECO:0000313" key="3">
    <source>
        <dbReference type="Proteomes" id="UP001140091"/>
    </source>
</evidence>
<gene>
    <name evidence="2" type="ORF">H1R20_g10904</name>
</gene>
<comment type="caution">
    <text evidence="2">The sequence shown here is derived from an EMBL/GenBank/DDBJ whole genome shotgun (WGS) entry which is preliminary data.</text>
</comment>
<dbReference type="OrthoDB" id="7691805at2759"/>
<dbReference type="AlphaFoldDB" id="A0A9W8J2F6"/>
<sequence length="140" mass="15104">MHFRRDEKLRFQAQITPSNTASIDATTLPAPESTHLVSTRPLDFQLWHEHLCHHNTADIQKLVASETATGITLLSSTKRDPICEPCLAGKMHSAPFPSTGHWAAAPLDLIHSDISGPMSVSTPEVTAIGSPSLMTALASE</sequence>
<name>A0A9W8J2F6_9AGAR</name>
<keyword evidence="3" id="KW-1185">Reference proteome</keyword>
<dbReference type="Proteomes" id="UP001140091">
    <property type="component" value="Unassembled WGS sequence"/>
</dbReference>
<feature type="non-terminal residue" evidence="2">
    <location>
        <position position="140"/>
    </location>
</feature>
<evidence type="ECO:0000313" key="2">
    <source>
        <dbReference type="EMBL" id="KAJ2926194.1"/>
    </source>
</evidence>
<feature type="domain" description="GAG-pre-integrase" evidence="1">
    <location>
        <begin position="31"/>
        <end position="91"/>
    </location>
</feature>
<organism evidence="2 3">
    <name type="scientific">Candolleomyces eurysporus</name>
    <dbReference type="NCBI Taxonomy" id="2828524"/>
    <lineage>
        <taxon>Eukaryota</taxon>
        <taxon>Fungi</taxon>
        <taxon>Dikarya</taxon>
        <taxon>Basidiomycota</taxon>
        <taxon>Agaricomycotina</taxon>
        <taxon>Agaricomycetes</taxon>
        <taxon>Agaricomycetidae</taxon>
        <taxon>Agaricales</taxon>
        <taxon>Agaricineae</taxon>
        <taxon>Psathyrellaceae</taxon>
        <taxon>Candolleomyces</taxon>
    </lineage>
</organism>
<dbReference type="Pfam" id="PF13976">
    <property type="entry name" value="gag_pre-integrs"/>
    <property type="match status" value="1"/>
</dbReference>
<dbReference type="InterPro" id="IPR025724">
    <property type="entry name" value="GAG-pre-integrase_dom"/>
</dbReference>
<evidence type="ECO:0000259" key="1">
    <source>
        <dbReference type="Pfam" id="PF13976"/>
    </source>
</evidence>
<proteinExistence type="predicted"/>
<accession>A0A9W8J2F6</accession>
<protein>
    <recommendedName>
        <fullName evidence="1">GAG-pre-integrase domain-containing protein</fullName>
    </recommendedName>
</protein>
<dbReference type="EMBL" id="JANBPK010001076">
    <property type="protein sequence ID" value="KAJ2926194.1"/>
    <property type="molecule type" value="Genomic_DNA"/>
</dbReference>